<evidence type="ECO:0000313" key="4">
    <source>
        <dbReference type="EMBL" id="KAK9917129.1"/>
    </source>
</evidence>
<dbReference type="Proteomes" id="UP001491310">
    <property type="component" value="Unassembled WGS sequence"/>
</dbReference>
<dbReference type="Gene3D" id="3.40.50.620">
    <property type="entry name" value="HUPs"/>
    <property type="match status" value="2"/>
</dbReference>
<evidence type="ECO:0000313" key="5">
    <source>
        <dbReference type="Proteomes" id="UP001491310"/>
    </source>
</evidence>
<feature type="domain" description="UspA" evidence="3">
    <location>
        <begin position="46"/>
        <end position="152"/>
    </location>
</feature>
<dbReference type="SUPFAM" id="SSF52402">
    <property type="entry name" value="Adenine nucleotide alpha hydrolases-like"/>
    <property type="match status" value="2"/>
</dbReference>
<protein>
    <recommendedName>
        <fullName evidence="3">UspA domain-containing protein</fullName>
    </recommendedName>
</protein>
<evidence type="ECO:0000259" key="3">
    <source>
        <dbReference type="Pfam" id="PF00582"/>
    </source>
</evidence>
<dbReference type="PANTHER" id="PTHR46268:SF6">
    <property type="entry name" value="UNIVERSAL STRESS PROTEIN UP12"/>
    <property type="match status" value="1"/>
</dbReference>
<evidence type="ECO:0000256" key="1">
    <source>
        <dbReference type="ARBA" id="ARBA00008791"/>
    </source>
</evidence>
<feature type="domain" description="UspA" evidence="3">
    <location>
        <begin position="204"/>
        <end position="333"/>
    </location>
</feature>
<dbReference type="InterPro" id="IPR006016">
    <property type="entry name" value="UspA"/>
</dbReference>
<proteinExistence type="inferred from homology"/>
<reference evidence="4 5" key="1">
    <citation type="journal article" date="2024" name="Nat. Commun.">
        <title>Phylogenomics reveals the evolutionary origins of lichenization in chlorophyte algae.</title>
        <authorList>
            <person name="Puginier C."/>
            <person name="Libourel C."/>
            <person name="Otte J."/>
            <person name="Skaloud P."/>
            <person name="Haon M."/>
            <person name="Grisel S."/>
            <person name="Petersen M."/>
            <person name="Berrin J.G."/>
            <person name="Delaux P.M."/>
            <person name="Dal Grande F."/>
            <person name="Keller J."/>
        </authorList>
    </citation>
    <scope>NUCLEOTIDE SEQUENCE [LARGE SCALE GENOMIC DNA]</scope>
    <source>
        <strain evidence="4 5">SAG 216-7</strain>
    </source>
</reference>
<comment type="caution">
    <text evidence="4">The sequence shown here is derived from an EMBL/GenBank/DDBJ whole genome shotgun (WGS) entry which is preliminary data.</text>
</comment>
<sequence>MERKIALCVSQWSADSTLYAWSYAKQYFLRKQRDASGAEVLSSLDKLYIVHVWKDGKKEKEKDKDKWCGGGPLLPSMRVALAKFPHQIVELEGQSVHSTVLDFAAREGIDIMVLGSKESKGTVQKLVQPGGMGASTSDTVKSKSKCPCLIVRPASARNEKMRIKSNANLGTLLDAEARGRHMDGALAARLKTTSMVPPNGDDLRKVCLAFESVEVGQHMLAWATKYCLFPDDEVYIVHCLSKSLMKLANKRGNEVGPEVVEEVDADAVNVVSNTQLKDEPKSGLCDFLEENSIDLVIVGYVSTSRLRKTLNLGQASLSSHLLHHAPCPTLVIPFKSLSSDGSMQEALPPAAIGDHVAAEISPREAGPDASPAGRPGSAGIGRRPSIGSPGASGTYPLAILSDEETEAGGSAGRPMRAHSLRNALQSWRSIRTALGDRHASHASAFAAAAGTSGEADEEAAPAQNGSRRHSRGAIPLPDQESAAAAQYKRRIEEQEQEIMALRAKVLQLEDALARAGAGQNGSET</sequence>
<dbReference type="EMBL" id="JALJOT010000002">
    <property type="protein sequence ID" value="KAK9917129.1"/>
    <property type="molecule type" value="Genomic_DNA"/>
</dbReference>
<dbReference type="PANTHER" id="PTHR46268">
    <property type="entry name" value="STRESS RESPONSE PROTEIN NHAX"/>
    <property type="match status" value="1"/>
</dbReference>
<dbReference type="Pfam" id="PF00582">
    <property type="entry name" value="Usp"/>
    <property type="match status" value="2"/>
</dbReference>
<accession>A0ABR2YZP1</accession>
<dbReference type="InterPro" id="IPR014729">
    <property type="entry name" value="Rossmann-like_a/b/a_fold"/>
</dbReference>
<feature type="region of interest" description="Disordered" evidence="2">
    <location>
        <begin position="362"/>
        <end position="396"/>
    </location>
</feature>
<gene>
    <name evidence="4" type="ORF">WJX75_001195</name>
</gene>
<evidence type="ECO:0000256" key="2">
    <source>
        <dbReference type="SAM" id="MobiDB-lite"/>
    </source>
</evidence>
<feature type="region of interest" description="Disordered" evidence="2">
    <location>
        <begin position="445"/>
        <end position="488"/>
    </location>
</feature>
<organism evidence="4 5">
    <name type="scientific">Coccomyxa subellipsoidea</name>
    <dbReference type="NCBI Taxonomy" id="248742"/>
    <lineage>
        <taxon>Eukaryota</taxon>
        <taxon>Viridiplantae</taxon>
        <taxon>Chlorophyta</taxon>
        <taxon>core chlorophytes</taxon>
        <taxon>Trebouxiophyceae</taxon>
        <taxon>Trebouxiophyceae incertae sedis</taxon>
        <taxon>Coccomyxaceae</taxon>
        <taxon>Coccomyxa</taxon>
    </lineage>
</organism>
<name>A0ABR2YZP1_9CHLO</name>
<comment type="similarity">
    <text evidence="1">Belongs to the universal stress protein A family.</text>
</comment>
<keyword evidence="5" id="KW-1185">Reference proteome</keyword>